<feature type="coiled-coil region" evidence="10">
    <location>
        <begin position="726"/>
        <end position="753"/>
    </location>
</feature>
<feature type="region of interest" description="Disordered" evidence="11">
    <location>
        <begin position="1090"/>
        <end position="1132"/>
    </location>
</feature>
<keyword evidence="10" id="KW-0175">Coiled coil</keyword>
<reference evidence="13 14" key="1">
    <citation type="submission" date="2024-03" db="EMBL/GenBank/DDBJ databases">
        <title>Adaptation during the transition from Ophiocordyceps entomopathogen to insect associate is accompanied by gene loss and intensified selection.</title>
        <authorList>
            <person name="Ward C.M."/>
            <person name="Onetto C.A."/>
            <person name="Borneman A.R."/>
        </authorList>
    </citation>
    <scope>NUCLEOTIDE SEQUENCE [LARGE SCALE GENOMIC DNA]</scope>
    <source>
        <strain evidence="13">AWRI1</strain>
        <tissue evidence="13">Single Adult Female</tissue>
    </source>
</reference>
<evidence type="ECO:0000259" key="12">
    <source>
        <dbReference type="PROSITE" id="PS51916"/>
    </source>
</evidence>
<dbReference type="GO" id="GO:0035517">
    <property type="term" value="C:PR-DUB complex"/>
    <property type="evidence" value="ECO:0007669"/>
    <property type="project" value="TreeGrafter"/>
</dbReference>
<dbReference type="GO" id="GO:0009887">
    <property type="term" value="P:animal organ morphogenesis"/>
    <property type="evidence" value="ECO:0007669"/>
    <property type="project" value="TreeGrafter"/>
</dbReference>
<dbReference type="EMBL" id="JBBCAQ010000022">
    <property type="protein sequence ID" value="KAK7590221.1"/>
    <property type="molecule type" value="Genomic_DNA"/>
</dbReference>
<evidence type="ECO:0000256" key="1">
    <source>
        <dbReference type="ARBA" id="ARBA00004123"/>
    </source>
</evidence>
<keyword evidence="4" id="KW-0479">Metal-binding</keyword>
<sequence length="1291" mass="142290">MDETENKIYLSNSLFGNQKPQITLSPVRLQKIKVGKDSINDEIFDCEKNSYNYGGVSWSVSKEQTVEPVRPVHYSHTHSKKVTKHALLQQAKRRKKNTKIAAGSSASTPQFSQASRGITEEESDYPIRVPTVIEVLLAIPGLNMKRKRSNKKLSTAAQLEQTKEGCIDLETPDSILVQTNLRDLLNEHAFSSLPQLYQQKLIQLLPNVDRMPVNTSTESIFKLSPSGLNNEFFKSACSEWRDRLADGEFTPENQQKQKSEAEKEKNKLDPWKIKHFEPIWGDSSSCFQNISSISVKEFSNSKSSTTKTTTVKRPPSPVLRNRTVGAVTRSVSMYHEKREAEESVYNIPKKIKLGTAVGSNYLSSRSIGTKVTIQKKKPRLDKPLVVKPIDDSTESKPGHGEPLLKTVELNSNLGRQLPCEIKAAQNLFDSNDMLADEVLEVEEIITPVLELLPPVVSPQTVIVEEESSINPASPIADEYNQPVPGSIFVNSDSATETLKSENEHLTMDTESETEILGSIAQSQVTEADNEICSPEIENVLLKVVDESETQHLKAKDECQIQVENKVQDENGECETQIMETVEAVNKTESLEESIIVMHEENNGLVIEEITKEFTIEEQIEEIIPENSEENINTVDGEIEIRTKSDILHGVNVTNVRNNENSCEHGFKVVEDEATAPVEVDESLLESINIEKMIREEEDAQWQGHGDNRVETSLLSAWDVVDSDSEKLLAEVNLSNVEESIVELKREKPKKTREYVEDEMNNLVLEEVNEEINAANQPGTVVEVYPMEPNNVEDVSTSRLTEQMDTGNLRDNDKIVKPVSENPQNVETERLEALAVASNSEKLFLEDPISIEKIINDGEETWDKNREEQVQAAILAAALSVVDSSAEKLLTEAALEGENEVSVIPMQEELEVRLEESSLPAPEWIDYDGKSSSGLSADGEKSSSKIIPYPSGHVKLELEVTLIPEVDNQVSSSGDGGTCGTSKSLTAKNAPIAPSTVIPPTTIVCLPTTNSLVPPPPPSTQLVTSQAVSSSALPYIALTTSTPVRAVLTKNQVKSSGRGGRNQSNKPPPGAVNLERSYQICQAVIQNSPNRDQLKYHMKPPPSLLVGDNEKHTKVSSSGRGGHARSSAKSYNPSAVQNSMLIKHVFTSSQGIPVTMAVLPPSNAELTTSQMGQYLLVQRSGLSNGGRRSNSAPPTNQKSGPYGAAGRGRPASIGMQQQPHPQQSSESQPAMRSLLTNPNAQTYYPVQQPYGLVARMNSDCTCSRKAMIICKKCGAFCHDDCVEPYKMCVNCR</sequence>
<dbReference type="GO" id="GO:0003682">
    <property type="term" value="F:chromatin binding"/>
    <property type="evidence" value="ECO:0007669"/>
    <property type="project" value="TreeGrafter"/>
</dbReference>
<keyword evidence="3" id="KW-0678">Repressor</keyword>
<feature type="compositionally biased region" description="Low complexity" evidence="11">
    <location>
        <begin position="1199"/>
        <end position="1228"/>
    </location>
</feature>
<evidence type="ECO:0000313" key="14">
    <source>
        <dbReference type="Proteomes" id="UP001367676"/>
    </source>
</evidence>
<dbReference type="InterPro" id="IPR026905">
    <property type="entry name" value="ASX-like_PHD"/>
</dbReference>
<keyword evidence="5" id="KW-0863">Zinc-finger</keyword>
<dbReference type="PROSITE" id="PS51916">
    <property type="entry name" value="DEUBAD"/>
    <property type="match status" value="1"/>
</dbReference>
<evidence type="ECO:0000313" key="13">
    <source>
        <dbReference type="EMBL" id="KAK7590221.1"/>
    </source>
</evidence>
<keyword evidence="9" id="KW-0539">Nucleus</keyword>
<evidence type="ECO:0000256" key="5">
    <source>
        <dbReference type="ARBA" id="ARBA00022771"/>
    </source>
</evidence>
<feature type="compositionally biased region" description="Basic and acidic residues" evidence="11">
    <location>
        <begin position="255"/>
        <end position="266"/>
    </location>
</feature>
<feature type="compositionally biased region" description="Polar residues" evidence="11">
    <location>
        <begin position="104"/>
        <end position="116"/>
    </location>
</feature>
<dbReference type="InterPro" id="IPR024811">
    <property type="entry name" value="ASX/ASX-like"/>
</dbReference>
<dbReference type="GO" id="GO:0003677">
    <property type="term" value="F:DNA binding"/>
    <property type="evidence" value="ECO:0007669"/>
    <property type="project" value="InterPro"/>
</dbReference>
<feature type="region of interest" description="Disordered" evidence="11">
    <location>
        <begin position="1180"/>
        <end position="1229"/>
    </location>
</feature>
<dbReference type="GO" id="GO:0008270">
    <property type="term" value="F:zinc ion binding"/>
    <property type="evidence" value="ECO:0007669"/>
    <property type="project" value="UniProtKB-KW"/>
</dbReference>
<dbReference type="InterPro" id="IPR044867">
    <property type="entry name" value="DEUBAD_dom"/>
</dbReference>
<comment type="similarity">
    <text evidence="2">Belongs to the Asx family.</text>
</comment>
<dbReference type="Pfam" id="PF13922">
    <property type="entry name" value="PHD_3"/>
    <property type="match status" value="1"/>
</dbReference>
<evidence type="ECO:0000256" key="8">
    <source>
        <dbReference type="ARBA" id="ARBA00023163"/>
    </source>
</evidence>
<feature type="domain" description="DEUBAD" evidence="12">
    <location>
        <begin position="172"/>
        <end position="285"/>
    </location>
</feature>
<comment type="caution">
    <text evidence="13">The sequence shown here is derived from an EMBL/GenBank/DDBJ whole genome shotgun (WGS) entry which is preliminary data.</text>
</comment>
<evidence type="ECO:0000256" key="4">
    <source>
        <dbReference type="ARBA" id="ARBA00022723"/>
    </source>
</evidence>
<evidence type="ECO:0000256" key="10">
    <source>
        <dbReference type="SAM" id="Coils"/>
    </source>
</evidence>
<keyword evidence="6" id="KW-0862">Zinc</keyword>
<evidence type="ECO:0000256" key="9">
    <source>
        <dbReference type="ARBA" id="ARBA00023242"/>
    </source>
</evidence>
<organism evidence="13 14">
    <name type="scientific">Parthenolecanium corni</name>
    <dbReference type="NCBI Taxonomy" id="536013"/>
    <lineage>
        <taxon>Eukaryota</taxon>
        <taxon>Metazoa</taxon>
        <taxon>Ecdysozoa</taxon>
        <taxon>Arthropoda</taxon>
        <taxon>Hexapoda</taxon>
        <taxon>Insecta</taxon>
        <taxon>Pterygota</taxon>
        <taxon>Neoptera</taxon>
        <taxon>Paraneoptera</taxon>
        <taxon>Hemiptera</taxon>
        <taxon>Sternorrhyncha</taxon>
        <taxon>Coccoidea</taxon>
        <taxon>Coccidae</taxon>
        <taxon>Parthenolecanium</taxon>
    </lineage>
</organism>
<evidence type="ECO:0000256" key="3">
    <source>
        <dbReference type="ARBA" id="ARBA00022491"/>
    </source>
</evidence>
<feature type="region of interest" description="Disordered" evidence="11">
    <location>
        <begin position="93"/>
        <end position="120"/>
    </location>
</feature>
<comment type="subcellular location">
    <subcellularLocation>
        <location evidence="1">Nucleus</location>
    </subcellularLocation>
</comment>
<evidence type="ECO:0000256" key="6">
    <source>
        <dbReference type="ARBA" id="ARBA00022833"/>
    </source>
</evidence>
<accession>A0AAN9Y394</accession>
<feature type="region of interest" description="Disordered" evidence="11">
    <location>
        <begin position="247"/>
        <end position="266"/>
    </location>
</feature>
<dbReference type="Pfam" id="PF13919">
    <property type="entry name" value="ASXH"/>
    <property type="match status" value="1"/>
</dbReference>
<protein>
    <recommendedName>
        <fullName evidence="12">DEUBAD domain-containing protein</fullName>
    </recommendedName>
</protein>
<dbReference type="Proteomes" id="UP001367676">
    <property type="component" value="Unassembled WGS sequence"/>
</dbReference>
<gene>
    <name evidence="13" type="ORF">V9T40_001834</name>
</gene>
<feature type="region of interest" description="Disordered" evidence="11">
    <location>
        <begin position="1051"/>
        <end position="1071"/>
    </location>
</feature>
<feature type="compositionally biased region" description="Polar residues" evidence="11">
    <location>
        <begin position="1051"/>
        <end position="1064"/>
    </location>
</feature>
<feature type="compositionally biased region" description="Low complexity" evidence="11">
    <location>
        <begin position="1180"/>
        <end position="1190"/>
    </location>
</feature>
<dbReference type="PANTHER" id="PTHR13578:SF20">
    <property type="entry name" value="POLYCOMB PROTEIN ASX"/>
    <property type="match status" value="1"/>
</dbReference>
<evidence type="ECO:0000256" key="11">
    <source>
        <dbReference type="SAM" id="MobiDB-lite"/>
    </source>
</evidence>
<keyword evidence="7" id="KW-0805">Transcription regulation</keyword>
<feature type="region of interest" description="Disordered" evidence="11">
    <location>
        <begin position="921"/>
        <end position="942"/>
    </location>
</feature>
<dbReference type="PANTHER" id="PTHR13578">
    <property type="entry name" value="ADDITIONAL SEX COMBS LIKE PROTEIN ASXL"/>
    <property type="match status" value="1"/>
</dbReference>
<evidence type="ECO:0000256" key="7">
    <source>
        <dbReference type="ARBA" id="ARBA00023015"/>
    </source>
</evidence>
<dbReference type="GO" id="GO:0045944">
    <property type="term" value="P:positive regulation of transcription by RNA polymerase II"/>
    <property type="evidence" value="ECO:0007669"/>
    <property type="project" value="TreeGrafter"/>
</dbReference>
<evidence type="ECO:0000256" key="2">
    <source>
        <dbReference type="ARBA" id="ARBA00006391"/>
    </source>
</evidence>
<proteinExistence type="inferred from homology"/>
<name>A0AAN9Y394_9HEMI</name>
<dbReference type="InterPro" id="IPR028020">
    <property type="entry name" value="ASX_DEUBAD_dom"/>
</dbReference>
<keyword evidence="8" id="KW-0804">Transcription</keyword>
<keyword evidence="14" id="KW-1185">Reference proteome</keyword>